<proteinExistence type="predicted"/>
<feature type="region of interest" description="Disordered" evidence="1">
    <location>
        <begin position="454"/>
        <end position="528"/>
    </location>
</feature>
<gene>
    <name evidence="2" type="ORF">LshimejAT787_1500460</name>
</gene>
<dbReference type="OrthoDB" id="3268838at2759"/>
<accession>A0A9P3PZ30</accession>
<reference evidence="2" key="1">
    <citation type="submission" date="2022-07" db="EMBL/GenBank/DDBJ databases">
        <title>The genome of Lyophyllum shimeji provides insight into the initial evolution of ectomycorrhizal fungal genome.</title>
        <authorList>
            <person name="Kobayashi Y."/>
            <person name="Shibata T."/>
            <person name="Hirakawa H."/>
            <person name="Shigenobu S."/>
            <person name="Nishiyama T."/>
            <person name="Yamada A."/>
            <person name="Hasebe M."/>
            <person name="Kawaguchi M."/>
        </authorList>
    </citation>
    <scope>NUCLEOTIDE SEQUENCE</scope>
    <source>
        <strain evidence="2">AT787</strain>
    </source>
</reference>
<evidence type="ECO:0000313" key="2">
    <source>
        <dbReference type="EMBL" id="GLB43862.1"/>
    </source>
</evidence>
<dbReference type="Proteomes" id="UP001063166">
    <property type="component" value="Unassembled WGS sequence"/>
</dbReference>
<evidence type="ECO:0000313" key="3">
    <source>
        <dbReference type="Proteomes" id="UP001063166"/>
    </source>
</evidence>
<dbReference type="EMBL" id="BRPK01000015">
    <property type="protein sequence ID" value="GLB43862.1"/>
    <property type="molecule type" value="Genomic_DNA"/>
</dbReference>
<feature type="compositionally biased region" description="Low complexity" evidence="1">
    <location>
        <begin position="516"/>
        <end position="528"/>
    </location>
</feature>
<name>A0A9P3PZ30_LYOSH</name>
<sequence length="605" mass="68100">MAKAREDYWLQVQLLKHTVLQVYDKLDWNMSIRKVHKKARGFKVGIAFEFRKHVVAFLTQDLLLQMHWAQNRGELPAQQPDQRRDEKVNRSGNAMEKLRTEGVMCGVGVYTVSELWHRAGLSPSLTEAEVFDSASRTARLCAAYYSFVYDAVADNSLWTLVKRHRENYTIAVHTEDRTKYAESLYVWGKDRCSFTARFNNLLKQFKMLVQSAANYPNSLVRRADDPAIPFDVFEPELCRAALLLLDDRNLGLLIFGESEWVRLATAAGLPPPCHAPDNALTCYFAKPEFKATSKTWLDPSAYDFLLLDTPSRSELCSNWTKTILYRVNNANVWSVIPIYENSIPDTLQYPEYIPVTATKKKTAPTKPLLVKITVESGEERKKLLISFVTQHTKNYTIGPLDYCGIARRVKTSGKDIIMLCEEDPRVLAFFRERRGYERETARLKGAGTEKEGLPKNIVTKLKKGRVSKRPLDKENIDNTIAPKKKKPRRSADSDLVQASSISPSRPRALRSRPPAKARLASPPLRSSSPLYPASSLPALSSPSVLHSSSPPPPSPLLRPLLALLSTPGFALSSPSSFKSFPSLSSSDLIALPFDFLKGEDIDIEI</sequence>
<dbReference type="AlphaFoldDB" id="A0A9P3PZ30"/>
<keyword evidence="3" id="KW-1185">Reference proteome</keyword>
<feature type="region of interest" description="Disordered" evidence="1">
    <location>
        <begin position="74"/>
        <end position="93"/>
    </location>
</feature>
<protein>
    <submittedName>
        <fullName evidence="2">Uncharacterized protein</fullName>
    </submittedName>
</protein>
<organism evidence="2 3">
    <name type="scientific">Lyophyllum shimeji</name>
    <name type="common">Hon-shimeji</name>
    <name type="synonym">Tricholoma shimeji</name>
    <dbReference type="NCBI Taxonomy" id="47721"/>
    <lineage>
        <taxon>Eukaryota</taxon>
        <taxon>Fungi</taxon>
        <taxon>Dikarya</taxon>
        <taxon>Basidiomycota</taxon>
        <taxon>Agaricomycotina</taxon>
        <taxon>Agaricomycetes</taxon>
        <taxon>Agaricomycetidae</taxon>
        <taxon>Agaricales</taxon>
        <taxon>Tricholomatineae</taxon>
        <taxon>Lyophyllaceae</taxon>
        <taxon>Lyophyllum</taxon>
    </lineage>
</organism>
<evidence type="ECO:0000256" key="1">
    <source>
        <dbReference type="SAM" id="MobiDB-lite"/>
    </source>
</evidence>
<comment type="caution">
    <text evidence="2">The sequence shown here is derived from an EMBL/GenBank/DDBJ whole genome shotgun (WGS) entry which is preliminary data.</text>
</comment>